<sequence length="364" mass="40912">MKDKRVAFFLSSLDGGGVERMTLNLSQELSDRGYDVDLIVCNLKGDYVKEIPPSLNVYNLKVNKGIFSIFKLIKYLKSRKPEVFISAKDYLNIIAIISKMLSGIKTNLIVSTRVNISTQLSHGFTWKLKIISLLTKYFYPYANKVVAVSEGVKTDLIQLTGLNSKDIKVIYNPVITKGLEEKLAEEVYHPWFDSTNIPVIVTVARLHPQKDLQTLLKAMAIIKKTKDVRLIVVGDGPERNQLELFIRELNLENNVDLVGFKANPYPYLKQSSLFVLSSLYEGFGNVLVEALFAGIPIVSTDCPSGPSEILNNGEFGTLVPIGNADELARAMIKQLDQENNMKSLQSRAYEFTVQRALEKYMSLF</sequence>
<evidence type="ECO:0000256" key="1">
    <source>
        <dbReference type="ARBA" id="ARBA00009481"/>
    </source>
</evidence>
<comment type="similarity">
    <text evidence="1">Belongs to the glycosyltransferase group 1 family. Glycosyltransferase 4 subfamily.</text>
</comment>
<accession>A0A2B9PV42</accession>
<feature type="domain" description="Glycosyltransferase subfamily 4-like N-terminal" evidence="3">
    <location>
        <begin position="16"/>
        <end position="176"/>
    </location>
</feature>
<proteinExistence type="inferred from homology"/>
<dbReference type="Pfam" id="PF13439">
    <property type="entry name" value="Glyco_transf_4"/>
    <property type="match status" value="1"/>
</dbReference>
<evidence type="ECO:0000259" key="3">
    <source>
        <dbReference type="Pfam" id="PF13439"/>
    </source>
</evidence>
<evidence type="ECO:0000313" key="5">
    <source>
        <dbReference type="Proteomes" id="UP000223777"/>
    </source>
</evidence>
<dbReference type="Gene3D" id="3.40.50.2000">
    <property type="entry name" value="Glycogen Phosphorylase B"/>
    <property type="match status" value="2"/>
</dbReference>
<dbReference type="PANTHER" id="PTHR12526:SF630">
    <property type="entry name" value="GLYCOSYLTRANSFERASE"/>
    <property type="match status" value="1"/>
</dbReference>
<dbReference type="SUPFAM" id="SSF53756">
    <property type="entry name" value="UDP-Glycosyltransferase/glycogen phosphorylase"/>
    <property type="match status" value="1"/>
</dbReference>
<dbReference type="GO" id="GO:0016757">
    <property type="term" value="F:glycosyltransferase activity"/>
    <property type="evidence" value="ECO:0007669"/>
    <property type="project" value="InterPro"/>
</dbReference>
<gene>
    <name evidence="4" type="ORF">CN984_17205</name>
</gene>
<organism evidence="4 5">
    <name type="scientific">Bacillus cereus</name>
    <dbReference type="NCBI Taxonomy" id="1396"/>
    <lineage>
        <taxon>Bacteria</taxon>
        <taxon>Bacillati</taxon>
        <taxon>Bacillota</taxon>
        <taxon>Bacilli</taxon>
        <taxon>Bacillales</taxon>
        <taxon>Bacillaceae</taxon>
        <taxon>Bacillus</taxon>
        <taxon>Bacillus cereus group</taxon>
    </lineage>
</organism>
<dbReference type="RefSeq" id="WP_098765188.1">
    <property type="nucleotide sequence ID" value="NZ_NUIL01000022.1"/>
</dbReference>
<evidence type="ECO:0000259" key="2">
    <source>
        <dbReference type="Pfam" id="PF00534"/>
    </source>
</evidence>
<reference evidence="4 5" key="1">
    <citation type="submission" date="2017-09" db="EMBL/GenBank/DDBJ databases">
        <title>Large-scale bioinformatics analysis of Bacillus genomes uncovers conserved roles of natural products in bacterial physiology.</title>
        <authorList>
            <consortium name="Agbiome Team Llc"/>
            <person name="Bleich R.M."/>
            <person name="Grubbs K.J."/>
            <person name="Santa Maria K.C."/>
            <person name="Allen S.E."/>
            <person name="Farag S."/>
            <person name="Shank E.A."/>
            <person name="Bowers A."/>
        </authorList>
    </citation>
    <scope>NUCLEOTIDE SEQUENCE [LARGE SCALE GENOMIC DNA]</scope>
    <source>
        <strain evidence="4 5">AFS050027</strain>
    </source>
</reference>
<dbReference type="CDD" id="cd03811">
    <property type="entry name" value="GT4_GT28_WabH-like"/>
    <property type="match status" value="1"/>
</dbReference>
<comment type="caution">
    <text evidence="4">The sequence shown here is derived from an EMBL/GenBank/DDBJ whole genome shotgun (WGS) entry which is preliminary data.</text>
</comment>
<evidence type="ECO:0000313" key="4">
    <source>
        <dbReference type="EMBL" id="PGO26567.1"/>
    </source>
</evidence>
<feature type="domain" description="Glycosyl transferase family 1" evidence="2">
    <location>
        <begin position="198"/>
        <end position="350"/>
    </location>
</feature>
<dbReference type="AlphaFoldDB" id="A0A2B9PV42"/>
<dbReference type="InterPro" id="IPR001296">
    <property type="entry name" value="Glyco_trans_1"/>
</dbReference>
<dbReference type="PANTHER" id="PTHR12526">
    <property type="entry name" value="GLYCOSYLTRANSFERASE"/>
    <property type="match status" value="1"/>
</dbReference>
<name>A0A2B9PV42_BACCE</name>
<keyword evidence="4" id="KW-0808">Transferase</keyword>
<dbReference type="Pfam" id="PF00534">
    <property type="entry name" value="Glycos_transf_1"/>
    <property type="match status" value="1"/>
</dbReference>
<protein>
    <submittedName>
        <fullName evidence="4">Glycosyl transferase</fullName>
    </submittedName>
</protein>
<dbReference type="EMBL" id="NUIL01000022">
    <property type="protein sequence ID" value="PGO26567.1"/>
    <property type="molecule type" value="Genomic_DNA"/>
</dbReference>
<dbReference type="InterPro" id="IPR028098">
    <property type="entry name" value="Glyco_trans_4-like_N"/>
</dbReference>
<dbReference type="Proteomes" id="UP000223777">
    <property type="component" value="Unassembled WGS sequence"/>
</dbReference>